<dbReference type="InterPro" id="IPR018146">
    <property type="entry name" value="Glyoxalase_1_CS"/>
</dbReference>
<organism evidence="3 4">
    <name type="scientific">Rhodococcus wratislaviensis NBRC 100605</name>
    <dbReference type="NCBI Taxonomy" id="1219028"/>
    <lineage>
        <taxon>Bacteria</taxon>
        <taxon>Bacillati</taxon>
        <taxon>Actinomycetota</taxon>
        <taxon>Actinomycetes</taxon>
        <taxon>Mycobacteriales</taxon>
        <taxon>Nocardiaceae</taxon>
        <taxon>Rhodococcus</taxon>
    </lineage>
</organism>
<dbReference type="PANTHER" id="PTHR43048">
    <property type="entry name" value="METHYLMALONYL-COA EPIMERASE"/>
    <property type="match status" value="1"/>
</dbReference>
<protein>
    <recommendedName>
        <fullName evidence="2">VOC domain-containing protein</fullName>
    </recommendedName>
</protein>
<evidence type="ECO:0000313" key="4">
    <source>
        <dbReference type="Proteomes" id="UP000019491"/>
    </source>
</evidence>
<evidence type="ECO:0000259" key="2">
    <source>
        <dbReference type="PROSITE" id="PS51819"/>
    </source>
</evidence>
<keyword evidence="4" id="KW-1185">Reference proteome</keyword>
<reference evidence="3 4" key="1">
    <citation type="submission" date="2014-02" db="EMBL/GenBank/DDBJ databases">
        <title>Whole genome shotgun sequence of Rhodococcus wratislaviensis NBRC 100605.</title>
        <authorList>
            <person name="Hosoyama A."/>
            <person name="Tsuchikane K."/>
            <person name="Yoshida I."/>
            <person name="Ohji S."/>
            <person name="Ichikawa N."/>
            <person name="Yamazoe A."/>
            <person name="Fujita N."/>
        </authorList>
    </citation>
    <scope>NUCLEOTIDE SEQUENCE [LARGE SCALE GENOMIC DNA]</scope>
    <source>
        <strain evidence="3 4">NBRC 100605</strain>
    </source>
</reference>
<dbReference type="PROSITE" id="PS00934">
    <property type="entry name" value="GLYOXALASE_I_1"/>
    <property type="match status" value="1"/>
</dbReference>
<dbReference type="Proteomes" id="UP000019491">
    <property type="component" value="Unassembled WGS sequence"/>
</dbReference>
<dbReference type="AlphaFoldDB" id="X0Q842"/>
<dbReference type="InterPro" id="IPR051785">
    <property type="entry name" value="MMCE/EMCE_epimerase"/>
</dbReference>
<dbReference type="Gene3D" id="3.10.180.10">
    <property type="entry name" value="2,3-Dihydroxybiphenyl 1,2-Dioxygenase, domain 1"/>
    <property type="match status" value="1"/>
</dbReference>
<dbReference type="GO" id="GO:0046491">
    <property type="term" value="P:L-methylmalonyl-CoA metabolic process"/>
    <property type="evidence" value="ECO:0007669"/>
    <property type="project" value="TreeGrafter"/>
</dbReference>
<evidence type="ECO:0000256" key="1">
    <source>
        <dbReference type="ARBA" id="ARBA00022723"/>
    </source>
</evidence>
<keyword evidence="1" id="KW-0479">Metal-binding</keyword>
<dbReference type="GO" id="GO:0004462">
    <property type="term" value="F:lactoylglutathione lyase activity"/>
    <property type="evidence" value="ECO:0007669"/>
    <property type="project" value="InterPro"/>
</dbReference>
<sequence>MAVTAMLSHVGVCVSDLAASKLFYSRVFGFEETYSRRVGNDFARLMQRPSLDVEVCVLTLGRQRIELVHHYSPDPVVEPVRATNTIGYTHVAIYVPDVAATAALAEHHGGRVLWETHTELDVAGEHREYLYVMDPDSVRIELIRGLPLG</sequence>
<dbReference type="GO" id="GO:0046872">
    <property type="term" value="F:metal ion binding"/>
    <property type="evidence" value="ECO:0007669"/>
    <property type="project" value="UniProtKB-KW"/>
</dbReference>
<dbReference type="InterPro" id="IPR029068">
    <property type="entry name" value="Glyas_Bleomycin-R_OHBP_Dase"/>
</dbReference>
<accession>X0Q842</accession>
<dbReference type="PANTHER" id="PTHR43048:SF3">
    <property type="entry name" value="METHYLMALONYL-COA EPIMERASE, MITOCHONDRIAL"/>
    <property type="match status" value="1"/>
</dbReference>
<dbReference type="InterPro" id="IPR037523">
    <property type="entry name" value="VOC_core"/>
</dbReference>
<dbReference type="InterPro" id="IPR004360">
    <property type="entry name" value="Glyas_Fos-R_dOase_dom"/>
</dbReference>
<dbReference type="GO" id="GO:0004493">
    <property type="term" value="F:methylmalonyl-CoA epimerase activity"/>
    <property type="evidence" value="ECO:0007669"/>
    <property type="project" value="TreeGrafter"/>
</dbReference>
<gene>
    <name evidence="3" type="ORF">RW1_043_00770</name>
</gene>
<dbReference type="EMBL" id="BAWF01000043">
    <property type="protein sequence ID" value="GAF47642.1"/>
    <property type="molecule type" value="Genomic_DNA"/>
</dbReference>
<comment type="caution">
    <text evidence="3">The sequence shown here is derived from an EMBL/GenBank/DDBJ whole genome shotgun (WGS) entry which is preliminary data.</text>
</comment>
<dbReference type="PROSITE" id="PS51819">
    <property type="entry name" value="VOC"/>
    <property type="match status" value="1"/>
</dbReference>
<proteinExistence type="predicted"/>
<dbReference type="Pfam" id="PF00903">
    <property type="entry name" value="Glyoxalase"/>
    <property type="match status" value="1"/>
</dbReference>
<name>X0Q842_RHOWR</name>
<evidence type="ECO:0000313" key="3">
    <source>
        <dbReference type="EMBL" id="GAF47642.1"/>
    </source>
</evidence>
<feature type="domain" description="VOC" evidence="2">
    <location>
        <begin position="6"/>
        <end position="145"/>
    </location>
</feature>
<dbReference type="SUPFAM" id="SSF54593">
    <property type="entry name" value="Glyoxalase/Bleomycin resistance protein/Dihydroxybiphenyl dioxygenase"/>
    <property type="match status" value="1"/>
</dbReference>